<sequence length="101" mass="11291">MIFKHTIFAIPVRKTRLAYVDVAAKPPREVRRSQARHGTAGPTVGLDPLYKLSSHGGVRAPRAPMQHTDPTASQQRRGLEAEIEDLKRDHNHPCVNQSIHV</sequence>
<evidence type="ECO:0000313" key="2">
    <source>
        <dbReference type="EMBL" id="KAK2192519.1"/>
    </source>
</evidence>
<proteinExistence type="predicted"/>
<dbReference type="EMBL" id="JAODUO010000028">
    <property type="protein sequence ID" value="KAK2192519.1"/>
    <property type="molecule type" value="Genomic_DNA"/>
</dbReference>
<reference evidence="2" key="1">
    <citation type="journal article" date="2023" name="Mol. Biol. Evol.">
        <title>Third-Generation Sequencing Reveals the Adaptive Role of the Epigenome in Three Deep-Sea Polychaetes.</title>
        <authorList>
            <person name="Perez M."/>
            <person name="Aroh O."/>
            <person name="Sun Y."/>
            <person name="Lan Y."/>
            <person name="Juniper S.K."/>
            <person name="Young C.R."/>
            <person name="Angers B."/>
            <person name="Qian P.Y."/>
        </authorList>
    </citation>
    <scope>NUCLEOTIDE SEQUENCE</scope>
    <source>
        <strain evidence="2">R07B-5</strain>
    </source>
</reference>
<evidence type="ECO:0000256" key="1">
    <source>
        <dbReference type="SAM" id="MobiDB-lite"/>
    </source>
</evidence>
<comment type="caution">
    <text evidence="2">The sequence shown here is derived from an EMBL/GenBank/DDBJ whole genome shotgun (WGS) entry which is preliminary data.</text>
</comment>
<protein>
    <submittedName>
        <fullName evidence="2">Uncharacterized protein</fullName>
    </submittedName>
</protein>
<dbReference type="Proteomes" id="UP001209878">
    <property type="component" value="Unassembled WGS sequence"/>
</dbReference>
<evidence type="ECO:0000313" key="3">
    <source>
        <dbReference type="Proteomes" id="UP001209878"/>
    </source>
</evidence>
<dbReference type="AlphaFoldDB" id="A0AAD9UK55"/>
<feature type="region of interest" description="Disordered" evidence="1">
    <location>
        <begin position="26"/>
        <end position="78"/>
    </location>
</feature>
<keyword evidence="3" id="KW-1185">Reference proteome</keyword>
<gene>
    <name evidence="2" type="ORF">NP493_28g03006</name>
</gene>
<name>A0AAD9UK55_RIDPI</name>
<accession>A0AAD9UK55</accession>
<organism evidence="2 3">
    <name type="scientific">Ridgeia piscesae</name>
    <name type="common">Tubeworm</name>
    <dbReference type="NCBI Taxonomy" id="27915"/>
    <lineage>
        <taxon>Eukaryota</taxon>
        <taxon>Metazoa</taxon>
        <taxon>Spiralia</taxon>
        <taxon>Lophotrochozoa</taxon>
        <taxon>Annelida</taxon>
        <taxon>Polychaeta</taxon>
        <taxon>Sedentaria</taxon>
        <taxon>Canalipalpata</taxon>
        <taxon>Sabellida</taxon>
        <taxon>Siboglinidae</taxon>
        <taxon>Ridgeia</taxon>
    </lineage>
</organism>